<evidence type="ECO:0000259" key="1">
    <source>
        <dbReference type="Pfam" id="PF01738"/>
    </source>
</evidence>
<evidence type="ECO:0000313" key="2">
    <source>
        <dbReference type="EMBL" id="OCF22322.1"/>
    </source>
</evidence>
<dbReference type="InterPro" id="IPR029058">
    <property type="entry name" value="AB_hydrolase_fold"/>
</dbReference>
<sequence length="290" mass="32993">MSFIKLSPCCLSGGILAGEPRGVLEPEGDQRKIARYRTRTRPSSRSAYDNKIERQRDKAIVLFTDPAGLSIPNPKIIADSLSDALGLEVFVPQYYLIKAKQLPYQLFDGIMPLYPEQFADRTWYQTIFIWVVFLFRIWRFIPMLISPSSQMPLAQDALIDLRSEGYKTLGAIGYCRGAAVILHLLHQSATIDAAVLCHPSPERKTYSSLEGMPTCWQLADPGYDPFMKLDEIAFLRRELDKLGGEWEMEVHKVHGFASRPMMDHEPTRQAFEKAHQNAIAFFSKHLLGKE</sequence>
<dbReference type="OrthoDB" id="10019231at2759"/>
<protein>
    <recommendedName>
        <fullName evidence="1">Dienelactone hydrolase domain-containing protein</fullName>
    </recommendedName>
</protein>
<dbReference type="Gene3D" id="3.40.50.1820">
    <property type="entry name" value="alpha/beta hydrolase"/>
    <property type="match status" value="1"/>
</dbReference>
<proteinExistence type="predicted"/>
<gene>
    <name evidence="2" type="ORF">I302_07969</name>
</gene>
<dbReference type="InterPro" id="IPR002925">
    <property type="entry name" value="Dienelactn_hydro"/>
</dbReference>
<dbReference type="PANTHER" id="PTHR17630">
    <property type="entry name" value="DIENELACTONE HYDROLASE"/>
    <property type="match status" value="1"/>
</dbReference>
<name>A0A1B9FU75_9TREE</name>
<feature type="domain" description="Dienelactone hydrolase" evidence="1">
    <location>
        <begin position="53"/>
        <end position="285"/>
    </location>
</feature>
<organism evidence="2">
    <name type="scientific">Kwoniella bestiolae CBS 10118</name>
    <dbReference type="NCBI Taxonomy" id="1296100"/>
    <lineage>
        <taxon>Eukaryota</taxon>
        <taxon>Fungi</taxon>
        <taxon>Dikarya</taxon>
        <taxon>Basidiomycota</taxon>
        <taxon>Agaricomycotina</taxon>
        <taxon>Tremellomycetes</taxon>
        <taxon>Tremellales</taxon>
        <taxon>Cryptococcaceae</taxon>
        <taxon>Kwoniella</taxon>
    </lineage>
</organism>
<dbReference type="STRING" id="1296100.A0A1B9FU75"/>
<dbReference type="SUPFAM" id="SSF53474">
    <property type="entry name" value="alpha/beta-Hydrolases"/>
    <property type="match status" value="1"/>
</dbReference>
<dbReference type="GO" id="GO:0016787">
    <property type="term" value="F:hydrolase activity"/>
    <property type="evidence" value="ECO:0007669"/>
    <property type="project" value="InterPro"/>
</dbReference>
<reference evidence="2" key="1">
    <citation type="submission" date="2013-07" db="EMBL/GenBank/DDBJ databases">
        <title>The Genome Sequence of Cryptococcus bestiolae CBS10118.</title>
        <authorList>
            <consortium name="The Broad Institute Genome Sequencing Platform"/>
            <person name="Cuomo C."/>
            <person name="Litvintseva A."/>
            <person name="Chen Y."/>
            <person name="Heitman J."/>
            <person name="Sun S."/>
            <person name="Springer D."/>
            <person name="Dromer F."/>
            <person name="Young S.K."/>
            <person name="Zeng Q."/>
            <person name="Gargeya S."/>
            <person name="Fitzgerald M."/>
            <person name="Abouelleil A."/>
            <person name="Alvarado L."/>
            <person name="Berlin A.M."/>
            <person name="Chapman S.B."/>
            <person name="Dewar J."/>
            <person name="Goldberg J."/>
            <person name="Griggs A."/>
            <person name="Gujja S."/>
            <person name="Hansen M."/>
            <person name="Howarth C."/>
            <person name="Imamovic A."/>
            <person name="Larimer J."/>
            <person name="McCowan C."/>
            <person name="Murphy C."/>
            <person name="Pearson M."/>
            <person name="Priest M."/>
            <person name="Roberts A."/>
            <person name="Saif S."/>
            <person name="Shea T."/>
            <person name="Sykes S."/>
            <person name="Wortman J."/>
            <person name="Nusbaum C."/>
            <person name="Birren B."/>
        </authorList>
    </citation>
    <scope>NUCLEOTIDE SEQUENCE [LARGE SCALE GENOMIC DNA]</scope>
    <source>
        <strain evidence="2">CBS 10118</strain>
    </source>
</reference>
<reference evidence="2" key="2">
    <citation type="submission" date="2014-01" db="EMBL/GenBank/DDBJ databases">
        <title>Evolution of pathogenesis and genome organization in the Tremellales.</title>
        <authorList>
            <person name="Cuomo C."/>
            <person name="Litvintseva A."/>
            <person name="Heitman J."/>
            <person name="Chen Y."/>
            <person name="Sun S."/>
            <person name="Springer D."/>
            <person name="Dromer F."/>
            <person name="Young S."/>
            <person name="Zeng Q."/>
            <person name="Chapman S."/>
            <person name="Gujja S."/>
            <person name="Saif S."/>
            <person name="Birren B."/>
        </authorList>
    </citation>
    <scope>NUCLEOTIDE SEQUENCE</scope>
    <source>
        <strain evidence="2">CBS 10118</strain>
    </source>
</reference>
<dbReference type="VEuPathDB" id="FungiDB:I302_07969"/>
<dbReference type="PANTHER" id="PTHR17630:SF44">
    <property type="entry name" value="PROTEIN AIM2"/>
    <property type="match status" value="1"/>
</dbReference>
<dbReference type="AlphaFoldDB" id="A0A1B9FU75"/>
<dbReference type="Pfam" id="PF01738">
    <property type="entry name" value="DLH"/>
    <property type="match status" value="1"/>
</dbReference>
<dbReference type="EMBL" id="KI894025">
    <property type="protein sequence ID" value="OCF22322.1"/>
    <property type="molecule type" value="Genomic_DNA"/>
</dbReference>
<accession>A0A1B9FU75</accession>